<evidence type="ECO:0000256" key="3">
    <source>
        <dbReference type="ARBA" id="ARBA00022763"/>
    </source>
</evidence>
<dbReference type="GO" id="GO:0140097">
    <property type="term" value="F:catalytic activity, acting on DNA"/>
    <property type="evidence" value="ECO:0007669"/>
    <property type="project" value="UniProtKB-ARBA"/>
</dbReference>
<dbReference type="SUPFAM" id="SSF51197">
    <property type="entry name" value="Clavaminate synthase-like"/>
    <property type="match status" value="1"/>
</dbReference>
<comment type="cofactor">
    <cofactor evidence="1">
        <name>Fe(2+)</name>
        <dbReference type="ChEBI" id="CHEBI:29033"/>
    </cofactor>
</comment>
<evidence type="ECO:0000313" key="11">
    <source>
        <dbReference type="Proteomes" id="UP000186895"/>
    </source>
</evidence>
<keyword evidence="4" id="KW-0460">Magnesium</keyword>
<keyword evidence="6" id="KW-0560">Oxidoreductase</keyword>
<dbReference type="GO" id="GO:0046872">
    <property type="term" value="F:metal ion binding"/>
    <property type="evidence" value="ECO:0007669"/>
    <property type="project" value="UniProtKB-KW"/>
</dbReference>
<dbReference type="PROSITE" id="PS51471">
    <property type="entry name" value="FE2OG_OXY"/>
    <property type="match status" value="1"/>
</dbReference>
<evidence type="ECO:0000256" key="5">
    <source>
        <dbReference type="ARBA" id="ARBA00022964"/>
    </source>
</evidence>
<gene>
    <name evidence="10" type="ORF">SAMN05421647_101824</name>
</gene>
<dbReference type="STRING" id="49186.SAMN05421647_101824"/>
<dbReference type="Proteomes" id="UP000186895">
    <property type="component" value="Unassembled WGS sequence"/>
</dbReference>
<accession>A0A1N6P6Y5</accession>
<evidence type="ECO:0000256" key="4">
    <source>
        <dbReference type="ARBA" id="ARBA00022842"/>
    </source>
</evidence>
<proteinExistence type="predicted"/>
<dbReference type="Gene3D" id="2.60.120.590">
    <property type="entry name" value="Alpha-ketoglutarate-dependent dioxygenase AlkB-like"/>
    <property type="match status" value="1"/>
</dbReference>
<dbReference type="GO" id="GO:0006307">
    <property type="term" value="P:DNA alkylation repair"/>
    <property type="evidence" value="ECO:0007669"/>
    <property type="project" value="InterPro"/>
</dbReference>
<keyword evidence="11" id="KW-1185">Reference proteome</keyword>
<keyword evidence="3" id="KW-0227">DNA damage</keyword>
<evidence type="ECO:0000313" key="10">
    <source>
        <dbReference type="EMBL" id="SIQ00033.1"/>
    </source>
</evidence>
<evidence type="ECO:0000256" key="8">
    <source>
        <dbReference type="ARBA" id="ARBA00023204"/>
    </source>
</evidence>
<dbReference type="PANTHER" id="PTHR31212">
    <property type="entry name" value="ALPHA-KETOGLUTARATE-DEPENDENT DIOXYGENASE ALKB HOMOLOG 3"/>
    <property type="match status" value="1"/>
</dbReference>
<feature type="domain" description="Fe2OG dioxygenase" evidence="9">
    <location>
        <begin position="105"/>
        <end position="202"/>
    </location>
</feature>
<name>A0A1N6P6Y5_9GAMM</name>
<evidence type="ECO:0000256" key="6">
    <source>
        <dbReference type="ARBA" id="ARBA00023002"/>
    </source>
</evidence>
<evidence type="ECO:0000259" key="9">
    <source>
        <dbReference type="PROSITE" id="PS51471"/>
    </source>
</evidence>
<dbReference type="FunFam" id="2.60.120.590:FF:000004">
    <property type="entry name" value="DNA oxidative demethylase ALKBH2"/>
    <property type="match status" value="1"/>
</dbReference>
<keyword evidence="2" id="KW-0479">Metal-binding</keyword>
<dbReference type="EMBL" id="FTMN01000001">
    <property type="protein sequence ID" value="SIQ00033.1"/>
    <property type="molecule type" value="Genomic_DNA"/>
</dbReference>
<dbReference type="GO" id="GO:0016787">
    <property type="term" value="F:hydrolase activity"/>
    <property type="evidence" value="ECO:0007669"/>
    <property type="project" value="UniProtKB-ARBA"/>
</dbReference>
<dbReference type="GO" id="GO:0032451">
    <property type="term" value="F:demethylase activity"/>
    <property type="evidence" value="ECO:0007669"/>
    <property type="project" value="UniProtKB-ARBA"/>
</dbReference>
<protein>
    <submittedName>
        <fullName evidence="10">Alkylated DNA repair dioxygenase AlkB</fullName>
    </submittedName>
</protein>
<evidence type="ECO:0000256" key="7">
    <source>
        <dbReference type="ARBA" id="ARBA00023004"/>
    </source>
</evidence>
<dbReference type="GO" id="GO:0051213">
    <property type="term" value="F:dioxygenase activity"/>
    <property type="evidence" value="ECO:0007669"/>
    <property type="project" value="UniProtKB-KW"/>
</dbReference>
<organism evidence="10 11">
    <name type="scientific">Marinobacterium stanieri</name>
    <dbReference type="NCBI Taxonomy" id="49186"/>
    <lineage>
        <taxon>Bacteria</taxon>
        <taxon>Pseudomonadati</taxon>
        <taxon>Pseudomonadota</taxon>
        <taxon>Gammaproteobacteria</taxon>
        <taxon>Oceanospirillales</taxon>
        <taxon>Oceanospirillaceae</taxon>
        <taxon>Marinobacterium</taxon>
    </lineage>
</organism>
<dbReference type="InterPro" id="IPR027450">
    <property type="entry name" value="AlkB-like"/>
</dbReference>
<reference evidence="10 11" key="1">
    <citation type="submission" date="2017-01" db="EMBL/GenBank/DDBJ databases">
        <authorList>
            <person name="Mah S.A."/>
            <person name="Swanson W.J."/>
            <person name="Moy G.W."/>
            <person name="Vacquier V.D."/>
        </authorList>
    </citation>
    <scope>NUCLEOTIDE SEQUENCE [LARGE SCALE GENOMIC DNA]</scope>
    <source>
        <strain evidence="10 11">DSM 7027</strain>
    </source>
</reference>
<dbReference type="AlphaFoldDB" id="A0A1N6P6Y5"/>
<keyword evidence="8" id="KW-0234">DNA repair</keyword>
<sequence length="203" mass="23459">MRYASCWLNVSNTDLALPDAEIRYQDDFLGPAEADQLMQTLLDEISWRQDRIRLFGREHLIPRLQAFQSDPGIHYTYSGLRLAGDDWHPALAALKARLDQTCNTRFNALLLNLYRDGQDAMGWHADNERELGHNPVIASISLGAERRFRLRHNQSRDTHSLPLAHGSLLLMAGPTQHYWQHSLPRSKPCRQPRINLTFRFIHV</sequence>
<dbReference type="InterPro" id="IPR032854">
    <property type="entry name" value="ALKBH3"/>
</dbReference>
<evidence type="ECO:0000256" key="2">
    <source>
        <dbReference type="ARBA" id="ARBA00022723"/>
    </source>
</evidence>
<keyword evidence="5 10" id="KW-0223">Dioxygenase</keyword>
<dbReference type="InterPro" id="IPR037151">
    <property type="entry name" value="AlkB-like_sf"/>
</dbReference>
<dbReference type="PANTHER" id="PTHR31212:SF4">
    <property type="entry name" value="ALPHA-KETOGLUTARATE-DEPENDENT DIOXYGENASE ALKB HOMOLOG 3"/>
    <property type="match status" value="1"/>
</dbReference>
<dbReference type="GO" id="GO:0016705">
    <property type="term" value="F:oxidoreductase activity, acting on paired donors, with incorporation or reduction of molecular oxygen"/>
    <property type="evidence" value="ECO:0007669"/>
    <property type="project" value="UniProtKB-ARBA"/>
</dbReference>
<dbReference type="eggNOG" id="COG3145">
    <property type="taxonomic scope" value="Bacteria"/>
</dbReference>
<dbReference type="InterPro" id="IPR005123">
    <property type="entry name" value="Oxoglu/Fe-dep_dioxygenase_dom"/>
</dbReference>
<keyword evidence="7" id="KW-0408">Iron</keyword>
<evidence type="ECO:0000256" key="1">
    <source>
        <dbReference type="ARBA" id="ARBA00001954"/>
    </source>
</evidence>
<dbReference type="Pfam" id="PF13532">
    <property type="entry name" value="2OG-FeII_Oxy_2"/>
    <property type="match status" value="1"/>
</dbReference>